<dbReference type="OrthoDB" id="2446481at2759"/>
<dbReference type="GO" id="GO:0006355">
    <property type="term" value="P:regulation of DNA-templated transcription"/>
    <property type="evidence" value="ECO:0007669"/>
    <property type="project" value="InterPro"/>
</dbReference>
<keyword evidence="3" id="KW-1185">Reference proteome</keyword>
<evidence type="ECO:0000313" key="3">
    <source>
        <dbReference type="Proteomes" id="UP000789396"/>
    </source>
</evidence>
<dbReference type="PANTHER" id="PTHR31669">
    <property type="entry name" value="PROTEIN FAR1-RELATED SEQUENCE 10-RELATED"/>
    <property type="match status" value="1"/>
</dbReference>
<dbReference type="InterPro" id="IPR031052">
    <property type="entry name" value="FHY3/FAR1"/>
</dbReference>
<feature type="domain" description="FAR1" evidence="1">
    <location>
        <begin position="55"/>
        <end position="134"/>
    </location>
</feature>
<organism evidence="2 3">
    <name type="scientific">Racocetra fulgida</name>
    <dbReference type="NCBI Taxonomy" id="60492"/>
    <lineage>
        <taxon>Eukaryota</taxon>
        <taxon>Fungi</taxon>
        <taxon>Fungi incertae sedis</taxon>
        <taxon>Mucoromycota</taxon>
        <taxon>Glomeromycotina</taxon>
        <taxon>Glomeromycetes</taxon>
        <taxon>Diversisporales</taxon>
        <taxon>Gigasporaceae</taxon>
        <taxon>Racocetra</taxon>
    </lineage>
</organism>
<gene>
    <name evidence="2" type="ORF">RFULGI_LOCUS13131</name>
</gene>
<dbReference type="Proteomes" id="UP000789396">
    <property type="component" value="Unassembled WGS sequence"/>
</dbReference>
<comment type="caution">
    <text evidence="2">The sequence shown here is derived from an EMBL/GenBank/DDBJ whole genome shotgun (WGS) entry which is preliminary data.</text>
</comment>
<dbReference type="PANTHER" id="PTHR31669:SF251">
    <property type="entry name" value="PROTEIN FAR1-RELATED SEQUENCE"/>
    <property type="match status" value="1"/>
</dbReference>
<feature type="non-terminal residue" evidence="2">
    <location>
        <position position="280"/>
    </location>
</feature>
<name>A0A9N9IPI4_9GLOM</name>
<evidence type="ECO:0000313" key="2">
    <source>
        <dbReference type="EMBL" id="CAG8744611.1"/>
    </source>
</evidence>
<protein>
    <submittedName>
        <fullName evidence="2">6170_t:CDS:1</fullName>
    </submittedName>
</protein>
<accession>A0A9N9IPI4</accession>
<dbReference type="EMBL" id="CAJVPZ010033546">
    <property type="protein sequence ID" value="CAG8744611.1"/>
    <property type="molecule type" value="Genomic_DNA"/>
</dbReference>
<evidence type="ECO:0000259" key="1">
    <source>
        <dbReference type="Pfam" id="PF03101"/>
    </source>
</evidence>
<reference evidence="2" key="1">
    <citation type="submission" date="2021-06" db="EMBL/GenBank/DDBJ databases">
        <authorList>
            <person name="Kallberg Y."/>
            <person name="Tangrot J."/>
            <person name="Rosling A."/>
        </authorList>
    </citation>
    <scope>NUCLEOTIDE SEQUENCE</scope>
    <source>
        <strain evidence="2">IN212</strain>
    </source>
</reference>
<sequence>HDSSSLELHNNFDKCEEFSDGLTSPGKQEMVVSNNSTILVGQIFTDWQDVKQHIDTYAIQQGFATRLRCTEYSLGFITRAEIICCRAGVAKSKSSRQRKMKSIAIDCSFKIVVRWSKDAYHIRSVELKHNHPLDAAAVIYDPGYRKLSNNENIHVQMLYDRGVLVPTIVNMLTEQYNRYIYNKDVYKSLNHRARDYYKGLDLALISAVRSKLSHVKHQLCIWHVEQNIVKNLHNKLKDKFIAFNKDFKAAMFETKEKQFENQWNCLLTKYPETSKYITEQ</sequence>
<proteinExistence type="predicted"/>
<dbReference type="AlphaFoldDB" id="A0A9N9IPI4"/>
<dbReference type="InterPro" id="IPR004330">
    <property type="entry name" value="FAR1_DNA_bnd_dom"/>
</dbReference>
<dbReference type="Pfam" id="PF03101">
    <property type="entry name" value="FAR1"/>
    <property type="match status" value="1"/>
</dbReference>